<gene>
    <name evidence="3" type="ORF">MMEN_LOCUS19564</name>
</gene>
<accession>A0A8S4BUH5</accession>
<proteinExistence type="predicted"/>
<dbReference type="EMBL" id="CAJRST010038888">
    <property type="protein sequence ID" value="CAG6015355.1"/>
    <property type="molecule type" value="Genomic_DNA"/>
</dbReference>
<protein>
    <submittedName>
        <fullName evidence="3">(Atlantic silverside) hypothetical protein</fullName>
    </submittedName>
</protein>
<dbReference type="Gene3D" id="3.10.130.10">
    <property type="entry name" value="Ribonuclease A-like domain"/>
    <property type="match status" value="1"/>
</dbReference>
<reference evidence="3" key="1">
    <citation type="submission" date="2021-05" db="EMBL/GenBank/DDBJ databases">
        <authorList>
            <person name="Tigano A."/>
        </authorList>
    </citation>
    <scope>NUCLEOTIDE SEQUENCE</scope>
</reference>
<dbReference type="OrthoDB" id="8892679at2759"/>
<feature type="region of interest" description="Disordered" evidence="1">
    <location>
        <begin position="214"/>
        <end position="236"/>
    </location>
</feature>
<dbReference type="SMART" id="SM00092">
    <property type="entry name" value="RNAse_Pc"/>
    <property type="match status" value="1"/>
</dbReference>
<dbReference type="InterPro" id="IPR023412">
    <property type="entry name" value="RNaseA_domain"/>
</dbReference>
<feature type="domain" description="Ribonuclease A-domain" evidence="2">
    <location>
        <begin position="85"/>
        <end position="207"/>
    </location>
</feature>
<comment type="caution">
    <text evidence="3">The sequence shown here is derived from an EMBL/GenBank/DDBJ whole genome shotgun (WGS) entry which is preliminary data.</text>
</comment>
<sequence length="257" mass="28111">MDSVVQCLGHTHSHFQEVKCGTATEGQQNEPTAENFRSFLRFREVSPAAKNENCGLMAVSRILFSLAVCVLLGQQTSAKNDAPCQPSRWNNGFKTFIKRHIASGAPSSLDQNEWEKYIRGLGNCNRPTQSFLSPEDLEKVRAVCTNGGGKVLKDNLCISQKPFTFVTVRSEQGTCGIKTVKEETKHLILACEVLDNQCLPVHFEGNPTYLKPSNNAKGCQDPEAKAHAPSSKTSWLWDSGGPTVTQSCKHQAGVNTG</sequence>
<dbReference type="Proteomes" id="UP000677803">
    <property type="component" value="Unassembled WGS sequence"/>
</dbReference>
<evidence type="ECO:0000259" key="2">
    <source>
        <dbReference type="SMART" id="SM00092"/>
    </source>
</evidence>
<keyword evidence="4" id="KW-1185">Reference proteome</keyword>
<evidence type="ECO:0000313" key="4">
    <source>
        <dbReference type="Proteomes" id="UP000677803"/>
    </source>
</evidence>
<evidence type="ECO:0000256" key="1">
    <source>
        <dbReference type="SAM" id="MobiDB-lite"/>
    </source>
</evidence>
<dbReference type="InterPro" id="IPR036816">
    <property type="entry name" value="RNaseA-like_dom_sf"/>
</dbReference>
<organism evidence="3 4">
    <name type="scientific">Menidia menidia</name>
    <name type="common">Atlantic silverside</name>
    <dbReference type="NCBI Taxonomy" id="238744"/>
    <lineage>
        <taxon>Eukaryota</taxon>
        <taxon>Metazoa</taxon>
        <taxon>Chordata</taxon>
        <taxon>Craniata</taxon>
        <taxon>Vertebrata</taxon>
        <taxon>Euteleostomi</taxon>
        <taxon>Actinopterygii</taxon>
        <taxon>Neopterygii</taxon>
        <taxon>Teleostei</taxon>
        <taxon>Neoteleostei</taxon>
        <taxon>Acanthomorphata</taxon>
        <taxon>Ovalentaria</taxon>
        <taxon>Atherinomorphae</taxon>
        <taxon>Atheriniformes</taxon>
        <taxon>Atherinopsidae</taxon>
        <taxon>Menidiinae</taxon>
        <taxon>Menidia</taxon>
    </lineage>
</organism>
<name>A0A8S4BUH5_9TELE</name>
<dbReference type="AlphaFoldDB" id="A0A8S4BUH5"/>
<evidence type="ECO:0000313" key="3">
    <source>
        <dbReference type="EMBL" id="CAG6015355.1"/>
    </source>
</evidence>